<protein>
    <submittedName>
        <fullName evidence="1">Uncharacterized protein</fullName>
    </submittedName>
</protein>
<dbReference type="SUPFAM" id="SSF56672">
    <property type="entry name" value="DNA/RNA polymerases"/>
    <property type="match status" value="1"/>
</dbReference>
<dbReference type="OrthoDB" id="1749187at2759"/>
<reference evidence="1" key="1">
    <citation type="submission" date="2018-05" db="EMBL/GenBank/DDBJ databases">
        <title>Draft genome of Mucuna pruriens seed.</title>
        <authorList>
            <person name="Nnadi N.E."/>
            <person name="Vos R."/>
            <person name="Hasami M.H."/>
            <person name="Devisetty U.K."/>
            <person name="Aguiy J.C."/>
        </authorList>
    </citation>
    <scope>NUCLEOTIDE SEQUENCE [LARGE SCALE GENOMIC DNA]</scope>
    <source>
        <strain evidence="1">JCA_2017</strain>
    </source>
</reference>
<evidence type="ECO:0000313" key="1">
    <source>
        <dbReference type="EMBL" id="RDX85293.1"/>
    </source>
</evidence>
<feature type="non-terminal residue" evidence="1">
    <location>
        <position position="1"/>
    </location>
</feature>
<keyword evidence="2" id="KW-1185">Reference proteome</keyword>
<evidence type="ECO:0000313" key="2">
    <source>
        <dbReference type="Proteomes" id="UP000257109"/>
    </source>
</evidence>
<proteinExistence type="predicted"/>
<organism evidence="1 2">
    <name type="scientific">Mucuna pruriens</name>
    <name type="common">Velvet bean</name>
    <name type="synonym">Dolichos pruriens</name>
    <dbReference type="NCBI Taxonomy" id="157652"/>
    <lineage>
        <taxon>Eukaryota</taxon>
        <taxon>Viridiplantae</taxon>
        <taxon>Streptophyta</taxon>
        <taxon>Embryophyta</taxon>
        <taxon>Tracheophyta</taxon>
        <taxon>Spermatophyta</taxon>
        <taxon>Magnoliopsida</taxon>
        <taxon>eudicotyledons</taxon>
        <taxon>Gunneridae</taxon>
        <taxon>Pentapetalae</taxon>
        <taxon>rosids</taxon>
        <taxon>fabids</taxon>
        <taxon>Fabales</taxon>
        <taxon>Fabaceae</taxon>
        <taxon>Papilionoideae</taxon>
        <taxon>50 kb inversion clade</taxon>
        <taxon>NPAAA clade</taxon>
        <taxon>indigoferoid/millettioid clade</taxon>
        <taxon>Phaseoleae</taxon>
        <taxon>Mucuna</taxon>
    </lineage>
</organism>
<dbReference type="AlphaFoldDB" id="A0A371G4M7"/>
<accession>A0A371G4M7</accession>
<name>A0A371G4M7_MUCPR</name>
<dbReference type="EMBL" id="QJKJ01006830">
    <property type="protein sequence ID" value="RDX85293.1"/>
    <property type="molecule type" value="Genomic_DNA"/>
</dbReference>
<dbReference type="Proteomes" id="UP000257109">
    <property type="component" value="Unassembled WGS sequence"/>
</dbReference>
<sequence length="267" mass="30524">MFEAILALLRHAEEEVLKGVFMNGLKEEVRATMLKGVFTLSRTMVSIKAVMKEWKKEGEVYYIKLGMMTLYSTGMPNDDQDEGVRMLLEEYAKLFQEVVQLSPPRSCDHAIVIKEGSQIPNIKHHHYPHNQKDAIEKFVHDLLMTGLIRLSISSYSNPLILYQPTRSFGAIAHSAGSVKEKFIEACFGWGQKKIGFQIVGYDFEIHYKREKENRIANALSQVMVVEVIFVIIKEDLSMIAEEIVGDPYLIMSNSLNFLFESIGKRNK</sequence>
<gene>
    <name evidence="1" type="ORF">CR513_33534</name>
</gene>
<dbReference type="Gene3D" id="3.10.10.10">
    <property type="entry name" value="HIV Type 1 Reverse Transcriptase, subunit A, domain 1"/>
    <property type="match status" value="1"/>
</dbReference>
<dbReference type="InterPro" id="IPR043502">
    <property type="entry name" value="DNA/RNA_pol_sf"/>
</dbReference>
<comment type="caution">
    <text evidence="1">The sequence shown here is derived from an EMBL/GenBank/DDBJ whole genome shotgun (WGS) entry which is preliminary data.</text>
</comment>